<dbReference type="Proteomes" id="UP001595712">
    <property type="component" value="Unassembled WGS sequence"/>
</dbReference>
<dbReference type="Pfam" id="PF18029">
    <property type="entry name" value="Glyoxalase_6"/>
    <property type="match status" value="1"/>
</dbReference>
<evidence type="ECO:0000313" key="3">
    <source>
        <dbReference type="Proteomes" id="UP001595712"/>
    </source>
</evidence>
<comment type="caution">
    <text evidence="2">The sequence shown here is derived from an EMBL/GenBank/DDBJ whole genome shotgun (WGS) entry which is preliminary data.</text>
</comment>
<dbReference type="Gene3D" id="3.10.180.10">
    <property type="entry name" value="2,3-Dihydroxybiphenyl 1,2-Dioxygenase, domain 1"/>
    <property type="match status" value="1"/>
</dbReference>
<sequence length="130" mass="14345">MTLNWQCIVVDCDDPRQLAAWWAELLGWRLTHAGDDESVLEPAEGSPQDGVSPDMLFVKVPEGKAAKNRLHMDLRPDDQAAEVARAEALGATRVDLGRPDDASWVTMADPEGNEFCILRAFTPEELATLE</sequence>
<dbReference type="EMBL" id="JBHRWO010000006">
    <property type="protein sequence ID" value="MFC3492155.1"/>
    <property type="molecule type" value="Genomic_DNA"/>
</dbReference>
<dbReference type="InterPro" id="IPR037523">
    <property type="entry name" value="VOC_core"/>
</dbReference>
<reference evidence="3" key="1">
    <citation type="journal article" date="2019" name="Int. J. Syst. Evol. Microbiol.">
        <title>The Global Catalogue of Microorganisms (GCM) 10K type strain sequencing project: providing services to taxonomists for standard genome sequencing and annotation.</title>
        <authorList>
            <consortium name="The Broad Institute Genomics Platform"/>
            <consortium name="The Broad Institute Genome Sequencing Center for Infectious Disease"/>
            <person name="Wu L."/>
            <person name="Ma J."/>
        </authorList>
    </citation>
    <scope>NUCLEOTIDE SEQUENCE [LARGE SCALE GENOMIC DNA]</scope>
    <source>
        <strain evidence="3">CGMCC 4.7396</strain>
    </source>
</reference>
<proteinExistence type="predicted"/>
<dbReference type="CDD" id="cd06587">
    <property type="entry name" value="VOC"/>
    <property type="match status" value="1"/>
</dbReference>
<dbReference type="SUPFAM" id="SSF54593">
    <property type="entry name" value="Glyoxalase/Bleomycin resistance protein/Dihydroxybiphenyl dioxygenase"/>
    <property type="match status" value="1"/>
</dbReference>
<dbReference type="InterPro" id="IPR029068">
    <property type="entry name" value="Glyas_Bleomycin-R_OHBP_Dase"/>
</dbReference>
<keyword evidence="3" id="KW-1185">Reference proteome</keyword>
<evidence type="ECO:0000313" key="2">
    <source>
        <dbReference type="EMBL" id="MFC3492155.1"/>
    </source>
</evidence>
<organism evidence="2 3">
    <name type="scientific">Glycomyces rhizosphaerae</name>
    <dbReference type="NCBI Taxonomy" id="2054422"/>
    <lineage>
        <taxon>Bacteria</taxon>
        <taxon>Bacillati</taxon>
        <taxon>Actinomycetota</taxon>
        <taxon>Actinomycetes</taxon>
        <taxon>Glycomycetales</taxon>
        <taxon>Glycomycetaceae</taxon>
        <taxon>Glycomyces</taxon>
    </lineage>
</organism>
<protein>
    <submittedName>
        <fullName evidence="2">VOC family protein</fullName>
    </submittedName>
</protein>
<dbReference type="PROSITE" id="PS51819">
    <property type="entry name" value="VOC"/>
    <property type="match status" value="1"/>
</dbReference>
<gene>
    <name evidence="2" type="ORF">ACFO8M_06620</name>
</gene>
<dbReference type="RefSeq" id="WP_387972247.1">
    <property type="nucleotide sequence ID" value="NZ_JBHRWO010000006.1"/>
</dbReference>
<dbReference type="PANTHER" id="PTHR35908">
    <property type="entry name" value="HYPOTHETICAL FUSION PROTEIN"/>
    <property type="match status" value="1"/>
</dbReference>
<feature type="domain" description="VOC" evidence="1">
    <location>
        <begin position="4"/>
        <end position="120"/>
    </location>
</feature>
<accession>A0ABV7PUJ7</accession>
<evidence type="ECO:0000259" key="1">
    <source>
        <dbReference type="PROSITE" id="PS51819"/>
    </source>
</evidence>
<name>A0ABV7PUJ7_9ACTN</name>
<dbReference type="InterPro" id="IPR041581">
    <property type="entry name" value="Glyoxalase_6"/>
</dbReference>
<dbReference type="PANTHER" id="PTHR35908:SF1">
    <property type="entry name" value="CONSERVED PROTEIN"/>
    <property type="match status" value="1"/>
</dbReference>